<organism evidence="8 9">
    <name type="scientific">Vittaforma corneae (strain ATCC 50505)</name>
    <name type="common">Microsporidian parasite</name>
    <name type="synonym">Nosema corneum</name>
    <dbReference type="NCBI Taxonomy" id="993615"/>
    <lineage>
        <taxon>Eukaryota</taxon>
        <taxon>Fungi</taxon>
        <taxon>Fungi incertae sedis</taxon>
        <taxon>Microsporidia</taxon>
        <taxon>Nosematidae</taxon>
        <taxon>Vittaforma</taxon>
    </lineage>
</organism>
<evidence type="ECO:0000256" key="1">
    <source>
        <dbReference type="ARBA" id="ARBA00022723"/>
    </source>
</evidence>
<dbReference type="SUPFAM" id="SSF57850">
    <property type="entry name" value="RING/U-box"/>
    <property type="match status" value="1"/>
</dbReference>
<dbReference type="OrthoDB" id="3838338at2759"/>
<dbReference type="PANTHER" id="PTHR22938">
    <property type="entry name" value="ZINC FINGER PROTEIN 598"/>
    <property type="match status" value="1"/>
</dbReference>
<dbReference type="PROSITE" id="PS50157">
    <property type="entry name" value="ZINC_FINGER_C2H2_2"/>
    <property type="match status" value="1"/>
</dbReference>
<dbReference type="InterPro" id="IPR044288">
    <property type="entry name" value="ZNF598/HEL2"/>
</dbReference>
<evidence type="ECO:0008006" key="10">
    <source>
        <dbReference type="Google" id="ProtNLM"/>
    </source>
</evidence>
<dbReference type="GeneID" id="19881933"/>
<dbReference type="SMART" id="SM00184">
    <property type="entry name" value="RING"/>
    <property type="match status" value="2"/>
</dbReference>
<evidence type="ECO:0000256" key="4">
    <source>
        <dbReference type="PROSITE-ProRule" id="PRU00042"/>
    </source>
</evidence>
<keyword evidence="9" id="KW-1185">Reference proteome</keyword>
<dbReference type="Proteomes" id="UP000011082">
    <property type="component" value="Unassembled WGS sequence"/>
</dbReference>
<gene>
    <name evidence="8" type="ORF">VICG_01222</name>
</gene>
<dbReference type="AlphaFoldDB" id="L2GLF9"/>
<sequence length="494" mass="57697">MSDTECHICCEKYLYLAKYRCSHKICYKCATRLIYLYGDMRCPMCKYESQKPIFEKSSCEESVNEKCCWSNKENDGKIENSSSEKTTNLMLASTDELSMSLKTINLDRPKNDDGSILNNDLTAQMWNKHLMIEDGFAKFKNDEVHQKVRSLLLIKCKECRQQFNTKKELMTHFKSKHSSLLCGTCLENNHQFWYEYFSYTPETLSLHRKGQLKESGFDGHVHCPFCSFWIYNKDLAKKHCNEEHQLCTVCDSMGVKFQFYRNFSELETHFRSKHYCCDNPVCVKNHCYVYAYKSEICAHSLAHHGLEMQLNDVCLKNEKNPTVFSLHDSRARSEEESLYTRGVNILNPLINEPFFPSFNQSNISRDSSSVPSFLNRQIVHQAQTINSQRVNILKDISPNFYNEISQIIEKYISGIKPLTEMIAEIEECVGKETCLRIIGRVPFLQKQKEISQFSVEYKKELKFPSFKKSIPKVDEAPQQPNKRQSFRVIDLTKK</sequence>
<dbReference type="OMA" id="TECHICC"/>
<dbReference type="PANTHER" id="PTHR22938:SF0">
    <property type="entry name" value="E3 UBIQUITIN-PROTEIN LIGASE ZNF598"/>
    <property type="match status" value="1"/>
</dbReference>
<feature type="domain" description="RING-type" evidence="6">
    <location>
        <begin position="6"/>
        <end position="46"/>
    </location>
</feature>
<evidence type="ECO:0000259" key="7">
    <source>
        <dbReference type="PROSITE" id="PS50157"/>
    </source>
</evidence>
<dbReference type="InterPro" id="IPR001841">
    <property type="entry name" value="Znf_RING"/>
</dbReference>
<dbReference type="STRING" id="993615.L2GLF9"/>
<dbReference type="PROSITE" id="PS00028">
    <property type="entry name" value="ZINC_FINGER_C2H2_1"/>
    <property type="match status" value="1"/>
</dbReference>
<keyword evidence="3" id="KW-0862">Zinc</keyword>
<dbReference type="EMBL" id="JH370139">
    <property type="protein sequence ID" value="ELA41718.1"/>
    <property type="molecule type" value="Genomic_DNA"/>
</dbReference>
<dbReference type="PROSITE" id="PS00518">
    <property type="entry name" value="ZF_RING_1"/>
    <property type="match status" value="1"/>
</dbReference>
<evidence type="ECO:0000313" key="8">
    <source>
        <dbReference type="EMBL" id="ELA41718.1"/>
    </source>
</evidence>
<dbReference type="GO" id="GO:0008270">
    <property type="term" value="F:zinc ion binding"/>
    <property type="evidence" value="ECO:0007669"/>
    <property type="project" value="UniProtKB-KW"/>
</dbReference>
<evidence type="ECO:0000259" key="6">
    <source>
        <dbReference type="PROSITE" id="PS50089"/>
    </source>
</evidence>
<protein>
    <recommendedName>
        <fullName evidence="10">RING-type domain-containing protein</fullName>
    </recommendedName>
</protein>
<reference evidence="9" key="1">
    <citation type="submission" date="2011-05" db="EMBL/GenBank/DDBJ databases">
        <title>The genome sequence of Vittaforma corneae strain ATCC 50505.</title>
        <authorList>
            <consortium name="The Broad Institute Genome Sequencing Platform"/>
            <person name="Cuomo C."/>
            <person name="Didier E."/>
            <person name="Bowers L."/>
            <person name="Young S.K."/>
            <person name="Zeng Q."/>
            <person name="Gargeya S."/>
            <person name="Fitzgerald M."/>
            <person name="Haas B."/>
            <person name="Abouelleil A."/>
            <person name="Alvarado L."/>
            <person name="Arachchi H.M."/>
            <person name="Berlin A."/>
            <person name="Chapman S.B."/>
            <person name="Gearin G."/>
            <person name="Goldberg J."/>
            <person name="Griggs A."/>
            <person name="Gujja S."/>
            <person name="Hansen M."/>
            <person name="Heiman D."/>
            <person name="Howarth C."/>
            <person name="Larimer J."/>
            <person name="Lui A."/>
            <person name="MacDonald P.J.P."/>
            <person name="McCowen C."/>
            <person name="Montmayeur A."/>
            <person name="Murphy C."/>
            <person name="Neiman D."/>
            <person name="Pearson M."/>
            <person name="Priest M."/>
            <person name="Roberts A."/>
            <person name="Saif S."/>
            <person name="Shea T."/>
            <person name="Sisk P."/>
            <person name="Stolte C."/>
            <person name="Sykes S."/>
            <person name="Wortman J."/>
            <person name="Nusbaum C."/>
            <person name="Birren B."/>
        </authorList>
    </citation>
    <scope>NUCLEOTIDE SEQUENCE [LARGE SCALE GENOMIC DNA]</scope>
    <source>
        <strain evidence="9">ATCC 50505</strain>
    </source>
</reference>
<dbReference type="SMART" id="SM00355">
    <property type="entry name" value="ZnF_C2H2"/>
    <property type="match status" value="3"/>
</dbReference>
<dbReference type="HOGENOM" id="CLU_653992_0_0_1"/>
<dbReference type="InterPro" id="IPR013083">
    <property type="entry name" value="Znf_RING/FYVE/PHD"/>
</dbReference>
<dbReference type="GO" id="GO:0016567">
    <property type="term" value="P:protein ubiquitination"/>
    <property type="evidence" value="ECO:0007669"/>
    <property type="project" value="TreeGrafter"/>
</dbReference>
<feature type="region of interest" description="Disordered" evidence="5">
    <location>
        <begin position="472"/>
        <end position="494"/>
    </location>
</feature>
<keyword evidence="2 4" id="KW-0863">Zinc-finger</keyword>
<dbReference type="InterPro" id="IPR013087">
    <property type="entry name" value="Znf_C2H2_type"/>
</dbReference>
<evidence type="ECO:0000256" key="2">
    <source>
        <dbReference type="ARBA" id="ARBA00022771"/>
    </source>
</evidence>
<dbReference type="GO" id="GO:0061630">
    <property type="term" value="F:ubiquitin protein ligase activity"/>
    <property type="evidence" value="ECO:0007669"/>
    <property type="project" value="InterPro"/>
</dbReference>
<name>L2GLF9_VITCO</name>
<dbReference type="GO" id="GO:0043022">
    <property type="term" value="F:ribosome binding"/>
    <property type="evidence" value="ECO:0007669"/>
    <property type="project" value="TreeGrafter"/>
</dbReference>
<evidence type="ECO:0000313" key="9">
    <source>
        <dbReference type="Proteomes" id="UP000011082"/>
    </source>
</evidence>
<dbReference type="InterPro" id="IPR017907">
    <property type="entry name" value="Znf_RING_CS"/>
</dbReference>
<dbReference type="PROSITE" id="PS50089">
    <property type="entry name" value="ZF_RING_2"/>
    <property type="match status" value="1"/>
</dbReference>
<accession>L2GLF9</accession>
<dbReference type="GO" id="GO:0072344">
    <property type="term" value="P:rescue of stalled ribosome"/>
    <property type="evidence" value="ECO:0007669"/>
    <property type="project" value="InterPro"/>
</dbReference>
<feature type="domain" description="C2H2-type" evidence="7">
    <location>
        <begin position="154"/>
        <end position="178"/>
    </location>
</feature>
<dbReference type="VEuPathDB" id="MicrosporidiaDB:VICG_01222"/>
<dbReference type="Gene3D" id="3.30.40.10">
    <property type="entry name" value="Zinc/RING finger domain, C3HC4 (zinc finger)"/>
    <property type="match status" value="1"/>
</dbReference>
<evidence type="ECO:0000256" key="5">
    <source>
        <dbReference type="SAM" id="MobiDB-lite"/>
    </source>
</evidence>
<evidence type="ECO:0000256" key="3">
    <source>
        <dbReference type="ARBA" id="ARBA00022833"/>
    </source>
</evidence>
<dbReference type="RefSeq" id="XP_007604668.1">
    <property type="nucleotide sequence ID" value="XM_007604606.1"/>
</dbReference>
<proteinExistence type="predicted"/>
<keyword evidence="1" id="KW-0479">Metal-binding</keyword>
<dbReference type="InParanoid" id="L2GLF9"/>